<organism evidence="1">
    <name type="scientific">viral metagenome</name>
    <dbReference type="NCBI Taxonomy" id="1070528"/>
    <lineage>
        <taxon>unclassified sequences</taxon>
        <taxon>metagenomes</taxon>
        <taxon>organismal metagenomes</taxon>
    </lineage>
</organism>
<protein>
    <submittedName>
        <fullName evidence="1">Uncharacterized protein</fullName>
    </submittedName>
</protein>
<name>A0A6C0KIB1_9ZZZZ</name>
<sequence>MTEKSNILKAFNTHFFDFLDDIINIFPENKDISSSKHSFDMIKRANPTAIIKAWYKFIYVPYTEVINKGEIEFFYEKDYNDDIGHLANAQSIMQIIDTLRQPVKEMTETNKAHTMKYLQNLSKLSEVYSGL</sequence>
<dbReference type="AlphaFoldDB" id="A0A6C0KIB1"/>
<dbReference type="EMBL" id="MN740886">
    <property type="protein sequence ID" value="QHU16547.1"/>
    <property type="molecule type" value="Genomic_DNA"/>
</dbReference>
<evidence type="ECO:0000313" key="1">
    <source>
        <dbReference type="EMBL" id="QHU16547.1"/>
    </source>
</evidence>
<accession>A0A6C0KIB1</accession>
<proteinExistence type="predicted"/>
<reference evidence="1" key="1">
    <citation type="journal article" date="2020" name="Nature">
        <title>Giant virus diversity and host interactions through global metagenomics.</title>
        <authorList>
            <person name="Schulz F."/>
            <person name="Roux S."/>
            <person name="Paez-Espino D."/>
            <person name="Jungbluth S."/>
            <person name="Walsh D.A."/>
            <person name="Denef V.J."/>
            <person name="McMahon K.D."/>
            <person name="Konstantinidis K.T."/>
            <person name="Eloe-Fadrosh E.A."/>
            <person name="Kyrpides N.C."/>
            <person name="Woyke T."/>
        </authorList>
    </citation>
    <scope>NUCLEOTIDE SEQUENCE</scope>
    <source>
        <strain evidence="1">GVMAG-S-3300012000-53</strain>
    </source>
</reference>